<feature type="transmembrane region" description="Helical" evidence="1">
    <location>
        <begin position="25"/>
        <end position="44"/>
    </location>
</feature>
<dbReference type="AlphaFoldDB" id="A0A363UN14"/>
<reference evidence="2 3" key="1">
    <citation type="submission" date="2018-05" db="EMBL/GenBank/DDBJ databases">
        <title>Abyssibacter profundi OUC007T gen. nov., sp. nov, a marine bacterium isolated from seawater of the Mariana Trench.</title>
        <authorList>
            <person name="Zhou S."/>
        </authorList>
    </citation>
    <scope>NUCLEOTIDE SEQUENCE [LARGE SCALE GENOMIC DNA]</scope>
    <source>
        <strain evidence="2 3">OUC007</strain>
    </source>
</reference>
<keyword evidence="1" id="KW-0812">Transmembrane</keyword>
<sequence>MTSKADQQITDERPGFFDHPGRIKAIVYGVYVSCAVLFFADVFYHKHAYTAFEGWFGFHAWYGFIGCVGLVLAAKGLRVLLMRREDYYEPPESDDAA</sequence>
<organism evidence="2 3">
    <name type="scientific">Abyssibacter profundi</name>
    <dbReference type="NCBI Taxonomy" id="2182787"/>
    <lineage>
        <taxon>Bacteria</taxon>
        <taxon>Pseudomonadati</taxon>
        <taxon>Pseudomonadota</taxon>
        <taxon>Gammaproteobacteria</taxon>
        <taxon>Chromatiales</taxon>
        <taxon>Oceanococcaceae</taxon>
        <taxon>Abyssibacter</taxon>
    </lineage>
</organism>
<evidence type="ECO:0000313" key="3">
    <source>
        <dbReference type="Proteomes" id="UP000251800"/>
    </source>
</evidence>
<keyword evidence="1" id="KW-0472">Membrane</keyword>
<name>A0A363UN14_9GAMM</name>
<proteinExistence type="predicted"/>
<dbReference type="EMBL" id="QEQK01000004">
    <property type="protein sequence ID" value="PWN56828.1"/>
    <property type="molecule type" value="Genomic_DNA"/>
</dbReference>
<feature type="transmembrane region" description="Helical" evidence="1">
    <location>
        <begin position="56"/>
        <end position="74"/>
    </location>
</feature>
<dbReference type="RefSeq" id="WP_109719426.1">
    <property type="nucleotide sequence ID" value="NZ_QEQK01000004.1"/>
</dbReference>
<evidence type="ECO:0000313" key="2">
    <source>
        <dbReference type="EMBL" id="PWN56828.1"/>
    </source>
</evidence>
<dbReference type="OrthoDB" id="282116at2"/>
<gene>
    <name evidence="2" type="ORF">DEH80_05250</name>
</gene>
<keyword evidence="3" id="KW-1185">Reference proteome</keyword>
<keyword evidence="1" id="KW-1133">Transmembrane helix</keyword>
<evidence type="ECO:0000256" key="1">
    <source>
        <dbReference type="SAM" id="Phobius"/>
    </source>
</evidence>
<comment type="caution">
    <text evidence="2">The sequence shown here is derived from an EMBL/GenBank/DDBJ whole genome shotgun (WGS) entry which is preliminary data.</text>
</comment>
<accession>A0A363UN14</accession>
<dbReference type="Proteomes" id="UP000251800">
    <property type="component" value="Unassembled WGS sequence"/>
</dbReference>
<protein>
    <submittedName>
        <fullName evidence="2">Uncharacterized protein</fullName>
    </submittedName>
</protein>